<dbReference type="InterPro" id="IPR036890">
    <property type="entry name" value="HATPase_C_sf"/>
</dbReference>
<dbReference type="Proteomes" id="UP000072660">
    <property type="component" value="Unassembled WGS sequence"/>
</dbReference>
<protein>
    <recommendedName>
        <fullName evidence="1">Histidine kinase/HSP90-like ATPase domain-containing protein</fullName>
    </recommendedName>
</protein>
<dbReference type="SUPFAM" id="SSF55874">
    <property type="entry name" value="ATPase domain of HSP90 chaperone/DNA topoisomerase II/histidine kinase"/>
    <property type="match status" value="1"/>
</dbReference>
<dbReference type="InterPro" id="IPR003594">
    <property type="entry name" value="HATPase_dom"/>
</dbReference>
<dbReference type="RefSeq" id="WP_068389820.1">
    <property type="nucleotide sequence ID" value="NZ_LSZO01000144.1"/>
</dbReference>
<sequence length="523" mass="58827">MRTISLKTNQHRLIANLRHAFTPRSMLGELLQNARRAKAKRIDVTVDGDTLTVSDNGCGIADLQTLIFIAESGWDEPTKSRENAFGLGVLSTLYFARTLSVHSGEQAFAAETAAIINGDDITVHAKPPRIGTQIRLSGVQSPDPAKRLRVWVAKELQRLCKAFPVPVFCNGAEIARPFADKTLPWRKTKMGKVLIDLKASPHQWRAFLQGLPIGVKESYNDHGWHQTVLLPDGTLAKLPDRQHLLNEEQDKRRIQAAVNTAYREVLMEAKASLSPEAFITQHARHCLDSRNADLLNDVPFASLNWFRDWDDEPAGFRHDWNRCYRDGLVSRKEIEARGVWRMAASDDERDTFAAQVYLQAAQAFVLEEERLAHGHWLHDAAKTVELPRIQVRHGAIRHRSHAVGLEDAVELVLVDSLHVGMQGLPEYVVDAIRHHDVLYLTTQANAPTQLVSDYIFNEAYEEAAEDNDADRIRTFIAIACEDSPAKVLTALLPYSLRYAGQSKLANAKVQLRFDNEGKLIWVD</sequence>
<feature type="domain" description="Histidine kinase/HSP90-like ATPase" evidence="1">
    <location>
        <begin position="24"/>
        <end position="105"/>
    </location>
</feature>
<reference evidence="2 3" key="1">
    <citation type="submission" date="2016-02" db="EMBL/GenBank/DDBJ databases">
        <authorList>
            <person name="Wen L."/>
            <person name="He K."/>
            <person name="Yang H."/>
        </authorList>
    </citation>
    <scope>NUCLEOTIDE SEQUENCE [LARGE SCALE GENOMIC DNA]</scope>
    <source>
        <strain evidence="2 3">CV58</strain>
    </source>
</reference>
<proteinExistence type="predicted"/>
<dbReference type="Gene3D" id="3.30.565.10">
    <property type="entry name" value="Histidine kinase-like ATPase, C-terminal domain"/>
    <property type="match status" value="1"/>
</dbReference>
<organism evidence="2 3">
    <name type="scientific">Ventosimonas gracilis</name>
    <dbReference type="NCBI Taxonomy" id="1680762"/>
    <lineage>
        <taxon>Bacteria</taxon>
        <taxon>Pseudomonadati</taxon>
        <taxon>Pseudomonadota</taxon>
        <taxon>Gammaproteobacteria</taxon>
        <taxon>Pseudomonadales</taxon>
        <taxon>Ventosimonadaceae</taxon>
        <taxon>Ventosimonas</taxon>
    </lineage>
</organism>
<dbReference type="EMBL" id="LSZO01000144">
    <property type="protein sequence ID" value="KXU38355.1"/>
    <property type="molecule type" value="Genomic_DNA"/>
</dbReference>
<dbReference type="Pfam" id="PF02518">
    <property type="entry name" value="HATPase_c"/>
    <property type="match status" value="1"/>
</dbReference>
<dbReference type="OrthoDB" id="7024458at2"/>
<comment type="caution">
    <text evidence="2">The sequence shown here is derived from an EMBL/GenBank/DDBJ whole genome shotgun (WGS) entry which is preliminary data.</text>
</comment>
<name>A0A139SUU4_9GAMM</name>
<dbReference type="AlphaFoldDB" id="A0A139SUU4"/>
<keyword evidence="3" id="KW-1185">Reference proteome</keyword>
<evidence type="ECO:0000259" key="1">
    <source>
        <dbReference type="Pfam" id="PF02518"/>
    </source>
</evidence>
<accession>A0A139SUU4</accession>
<evidence type="ECO:0000313" key="2">
    <source>
        <dbReference type="EMBL" id="KXU38355.1"/>
    </source>
</evidence>
<gene>
    <name evidence="2" type="ORF">AXE65_01975</name>
</gene>
<evidence type="ECO:0000313" key="3">
    <source>
        <dbReference type="Proteomes" id="UP000072660"/>
    </source>
</evidence>